<organism evidence="1 2">
    <name type="scientific">Methanobacterium spitsbergense</name>
    <dbReference type="NCBI Taxonomy" id="2874285"/>
    <lineage>
        <taxon>Archaea</taxon>
        <taxon>Methanobacteriati</taxon>
        <taxon>Methanobacteriota</taxon>
        <taxon>Methanomada group</taxon>
        <taxon>Methanobacteria</taxon>
        <taxon>Methanobacteriales</taxon>
        <taxon>Methanobacteriaceae</taxon>
        <taxon>Methanobacterium</taxon>
    </lineage>
</organism>
<dbReference type="AlphaFoldDB" id="A0A8T5UWA2"/>
<evidence type="ECO:0000313" key="2">
    <source>
        <dbReference type="Proteomes" id="UP000825933"/>
    </source>
</evidence>
<dbReference type="EMBL" id="JAIOUQ010000003">
    <property type="protein sequence ID" value="MBZ2164949.1"/>
    <property type="molecule type" value="Genomic_DNA"/>
</dbReference>
<comment type="caution">
    <text evidence="1">The sequence shown here is derived from an EMBL/GenBank/DDBJ whole genome shotgun (WGS) entry which is preliminary data.</text>
</comment>
<evidence type="ECO:0000313" key="1">
    <source>
        <dbReference type="EMBL" id="MBZ2164949.1"/>
    </source>
</evidence>
<gene>
    <name evidence="1" type="ORF">K8N75_02665</name>
</gene>
<reference evidence="2" key="1">
    <citation type="journal article" date="2022" name="Microbiol. Resour. Announc.">
        <title>Draft Genome Sequence of a Methanogenic Archaeon from West Spitsbergen Permafrost.</title>
        <authorList>
            <person name="Trubitsyn V."/>
            <person name="Rivkina E."/>
            <person name="Shcherbakova V."/>
        </authorList>
    </citation>
    <scope>NUCLEOTIDE SEQUENCE [LARGE SCALE GENOMIC DNA]</scope>
    <source>
        <strain evidence="2">VT</strain>
    </source>
</reference>
<protein>
    <submittedName>
        <fullName evidence="1">Uncharacterized protein</fullName>
    </submittedName>
</protein>
<keyword evidence="2" id="KW-1185">Reference proteome</keyword>
<name>A0A8T5UWA2_9EURY</name>
<accession>A0A8T5UWA2</accession>
<sequence>MDLKSSIGICSKVKDSDARMVVIPQDADMFEENQVVVLITANDFEDLTDEINALIKLVKSAQIYLED</sequence>
<dbReference type="RefSeq" id="WP_223790592.1">
    <property type="nucleotide sequence ID" value="NZ_JAIOUQ010000003.1"/>
</dbReference>
<dbReference type="Proteomes" id="UP000825933">
    <property type="component" value="Unassembled WGS sequence"/>
</dbReference>
<proteinExistence type="predicted"/>